<dbReference type="CDD" id="cd01949">
    <property type="entry name" value="GGDEF"/>
    <property type="match status" value="1"/>
</dbReference>
<protein>
    <submittedName>
        <fullName evidence="5">Diguanylate cyclase</fullName>
    </submittedName>
</protein>
<dbReference type="AlphaFoldDB" id="A0A939GWY3"/>
<dbReference type="InterPro" id="IPR035965">
    <property type="entry name" value="PAS-like_dom_sf"/>
</dbReference>
<dbReference type="InterPro" id="IPR000700">
    <property type="entry name" value="PAS-assoc_C"/>
</dbReference>
<dbReference type="NCBIfam" id="TIGR00254">
    <property type="entry name" value="GGDEF"/>
    <property type="match status" value="1"/>
</dbReference>
<dbReference type="NCBIfam" id="TIGR00229">
    <property type="entry name" value="sensory_box"/>
    <property type="match status" value="3"/>
</dbReference>
<dbReference type="InterPro" id="IPR029787">
    <property type="entry name" value="Nucleotide_cyclase"/>
</dbReference>
<feature type="domain" description="PAC" evidence="3">
    <location>
        <begin position="533"/>
        <end position="587"/>
    </location>
</feature>
<dbReference type="RefSeq" id="WP_207574383.1">
    <property type="nucleotide sequence ID" value="NZ_JAFNME010000004.1"/>
</dbReference>
<dbReference type="InterPro" id="IPR043128">
    <property type="entry name" value="Rev_trsase/Diguanyl_cyclase"/>
</dbReference>
<reference evidence="5" key="1">
    <citation type="submission" date="2021-03" db="EMBL/GenBank/DDBJ databases">
        <title>Comamonas denitrificans.</title>
        <authorList>
            <person name="Finster K."/>
        </authorList>
    </citation>
    <scope>NUCLEOTIDE SEQUENCE</scope>
    <source>
        <strain evidence="5">MM2021_4</strain>
    </source>
</reference>
<dbReference type="FunFam" id="3.30.70.270:FF:000001">
    <property type="entry name" value="Diguanylate cyclase domain protein"/>
    <property type="match status" value="1"/>
</dbReference>
<dbReference type="Pfam" id="PF00990">
    <property type="entry name" value="GGDEF"/>
    <property type="match status" value="1"/>
</dbReference>
<dbReference type="EMBL" id="JAFNME010000004">
    <property type="protein sequence ID" value="MBO1248841.1"/>
    <property type="molecule type" value="Genomic_DNA"/>
</dbReference>
<comment type="caution">
    <text evidence="5">The sequence shown here is derived from an EMBL/GenBank/DDBJ whole genome shotgun (WGS) entry which is preliminary data.</text>
</comment>
<dbReference type="Gene3D" id="3.30.450.20">
    <property type="entry name" value="PAS domain"/>
    <property type="match status" value="4"/>
</dbReference>
<feature type="domain" description="PAC" evidence="3">
    <location>
        <begin position="411"/>
        <end position="465"/>
    </location>
</feature>
<evidence type="ECO:0000259" key="3">
    <source>
        <dbReference type="PROSITE" id="PS50113"/>
    </source>
</evidence>
<keyword evidence="1" id="KW-0812">Transmembrane</keyword>
<sequence>MSVAHALGSQKPLGRHSLALLIGLQLLLVLTVALGGWGASAYLRQLTLTQTLEHAQAQAYNLEDALSQSFHLLKMHLQALGEDHPDLAQQPQQLQVAMAALQQKLPYIRSLSALDGQGKIHISTDPANVGQRLLLGELQHSVVPGAAGVLRFGHPWRGRNFADGTPWPRHREGGLVVDSGFFPVTLVLPGAPQWTLLATINSDYFINLALNHQTSVALRYSVYSDEGILLFSTNENAQPGTLMPRAEALQDILERQVGTAHWPQTRTQEAEVAAFRASRSYPWLVLAQAQTQEVLRPWRQQTERLAVIAVLSVLGLLLVTGSLTWRVRRVLAQEERHLEASRLAASVFSHSSDLIAITDSLGRVLTVNPTFERTLGFSAQEVVGRKLGEWQDGRAAPAGLTPLWTALASEDTWEGKVQERCKDGSELIGWLAASAIRDARQQVVNYVFVLRDLSRLHADEATIRKLSQVVEQSPLSILITSTAPAIEYGNPEFFRICGFSPEELLGVNPRIMQSGQTPVTTYRSMWAALKQGNAWEGEFINRRKDGSLYIENAIVAPLLNADGQTTHYLGIKQDITAYKEAEKALRLAASVVAQTHEGVMICDAQRLITDINPAFTRITGYTREQVLGRKPSILSAGSKNQEGYIAMSAALAASGHWSGEFWNRRPDGSVYATANSMNTITDDASQIAYYINVFQDVTERRQQQEFLESLAHFDPLTRLPNRTLLNDRIAQAMGRAGRAQSLLGVCFLDLDGFKAVNDTWGHEAGDDLLIVIARRLEACVRAEDTVARLGGDEFVVLLTAVTDTAECERAAARILASVREPIDVGGHTVHVGVSIGIALYPQDGDDAETLLRYADMAMYRAKQAGRNRWVLHADG</sequence>
<accession>A0A939GWY3</accession>
<dbReference type="SMART" id="SM00267">
    <property type="entry name" value="GGDEF"/>
    <property type="match status" value="1"/>
</dbReference>
<organism evidence="5 6">
    <name type="scientific">Comamonas denitrificans</name>
    <dbReference type="NCBI Taxonomy" id="117506"/>
    <lineage>
        <taxon>Bacteria</taxon>
        <taxon>Pseudomonadati</taxon>
        <taxon>Pseudomonadota</taxon>
        <taxon>Betaproteobacteria</taxon>
        <taxon>Burkholderiales</taxon>
        <taxon>Comamonadaceae</taxon>
        <taxon>Comamonas</taxon>
    </lineage>
</organism>
<dbReference type="InterPro" id="IPR000160">
    <property type="entry name" value="GGDEF_dom"/>
</dbReference>
<keyword evidence="1" id="KW-1133">Transmembrane helix</keyword>
<dbReference type="SMART" id="SM00091">
    <property type="entry name" value="PAS"/>
    <property type="match status" value="3"/>
</dbReference>
<feature type="transmembrane region" description="Helical" evidence="1">
    <location>
        <begin position="20"/>
        <end position="43"/>
    </location>
</feature>
<name>A0A939GWY3_9BURK</name>
<feature type="domain" description="GGDEF" evidence="4">
    <location>
        <begin position="741"/>
        <end position="874"/>
    </location>
</feature>
<evidence type="ECO:0000259" key="2">
    <source>
        <dbReference type="PROSITE" id="PS50112"/>
    </source>
</evidence>
<evidence type="ECO:0000259" key="4">
    <source>
        <dbReference type="PROSITE" id="PS50887"/>
    </source>
</evidence>
<feature type="domain" description="PAC" evidence="3">
    <location>
        <begin position="657"/>
        <end position="709"/>
    </location>
</feature>
<feature type="domain" description="PAS" evidence="2">
    <location>
        <begin position="340"/>
        <end position="387"/>
    </location>
</feature>
<dbReference type="PROSITE" id="PS50112">
    <property type="entry name" value="PAS"/>
    <property type="match status" value="3"/>
</dbReference>
<keyword evidence="1" id="KW-0472">Membrane</keyword>
<feature type="transmembrane region" description="Helical" evidence="1">
    <location>
        <begin position="305"/>
        <end position="325"/>
    </location>
</feature>
<dbReference type="InterPro" id="IPR001610">
    <property type="entry name" value="PAC"/>
</dbReference>
<dbReference type="PANTHER" id="PTHR46663:SF3">
    <property type="entry name" value="SLL0267 PROTEIN"/>
    <property type="match status" value="1"/>
</dbReference>
<keyword evidence="6" id="KW-1185">Reference proteome</keyword>
<feature type="domain" description="PAS" evidence="2">
    <location>
        <begin position="581"/>
        <end position="629"/>
    </location>
</feature>
<dbReference type="SMART" id="SM00086">
    <property type="entry name" value="PAC"/>
    <property type="match status" value="3"/>
</dbReference>
<dbReference type="SUPFAM" id="SSF55785">
    <property type="entry name" value="PYP-like sensor domain (PAS domain)"/>
    <property type="match status" value="3"/>
</dbReference>
<dbReference type="Gene3D" id="3.30.70.270">
    <property type="match status" value="1"/>
</dbReference>
<dbReference type="GO" id="GO:0003824">
    <property type="term" value="F:catalytic activity"/>
    <property type="evidence" value="ECO:0007669"/>
    <property type="project" value="UniProtKB-ARBA"/>
</dbReference>
<evidence type="ECO:0000256" key="1">
    <source>
        <dbReference type="SAM" id="Phobius"/>
    </source>
</evidence>
<dbReference type="InterPro" id="IPR000014">
    <property type="entry name" value="PAS"/>
</dbReference>
<dbReference type="SUPFAM" id="SSF55073">
    <property type="entry name" value="Nucleotide cyclase"/>
    <property type="match status" value="1"/>
</dbReference>
<feature type="domain" description="PAS" evidence="2">
    <location>
        <begin position="462"/>
        <end position="506"/>
    </location>
</feature>
<proteinExistence type="predicted"/>
<dbReference type="PROSITE" id="PS50887">
    <property type="entry name" value="GGDEF"/>
    <property type="match status" value="1"/>
</dbReference>
<dbReference type="Proteomes" id="UP000664731">
    <property type="component" value="Unassembled WGS sequence"/>
</dbReference>
<evidence type="ECO:0000313" key="5">
    <source>
        <dbReference type="EMBL" id="MBO1248841.1"/>
    </source>
</evidence>
<dbReference type="Pfam" id="PF13426">
    <property type="entry name" value="PAS_9"/>
    <property type="match status" value="3"/>
</dbReference>
<dbReference type="PANTHER" id="PTHR46663">
    <property type="entry name" value="DIGUANYLATE CYCLASE DGCT-RELATED"/>
    <property type="match status" value="1"/>
</dbReference>
<evidence type="ECO:0000313" key="6">
    <source>
        <dbReference type="Proteomes" id="UP000664731"/>
    </source>
</evidence>
<dbReference type="CDD" id="cd00130">
    <property type="entry name" value="PAS"/>
    <property type="match status" value="3"/>
</dbReference>
<dbReference type="InterPro" id="IPR052163">
    <property type="entry name" value="DGC-Regulatory_Protein"/>
</dbReference>
<dbReference type="PROSITE" id="PS50113">
    <property type="entry name" value="PAC"/>
    <property type="match status" value="3"/>
</dbReference>
<gene>
    <name evidence="5" type="ORF">J1777_03175</name>
</gene>